<dbReference type="EMBL" id="VSSQ01056651">
    <property type="protein sequence ID" value="MPN10493.1"/>
    <property type="molecule type" value="Genomic_DNA"/>
</dbReference>
<protein>
    <submittedName>
        <fullName evidence="1">Uncharacterized protein</fullName>
    </submittedName>
</protein>
<comment type="caution">
    <text evidence="1">The sequence shown here is derived from an EMBL/GenBank/DDBJ whole genome shotgun (WGS) entry which is preliminary data.</text>
</comment>
<accession>A0A645FDM3</accession>
<evidence type="ECO:0000313" key="1">
    <source>
        <dbReference type="EMBL" id="MPN10493.1"/>
    </source>
</evidence>
<name>A0A645FDM3_9ZZZZ</name>
<reference evidence="1" key="1">
    <citation type="submission" date="2019-08" db="EMBL/GenBank/DDBJ databases">
        <authorList>
            <person name="Kucharzyk K."/>
            <person name="Murdoch R.W."/>
            <person name="Higgins S."/>
            <person name="Loffler F."/>
        </authorList>
    </citation>
    <scope>NUCLEOTIDE SEQUENCE</scope>
</reference>
<organism evidence="1">
    <name type="scientific">bioreactor metagenome</name>
    <dbReference type="NCBI Taxonomy" id="1076179"/>
    <lineage>
        <taxon>unclassified sequences</taxon>
        <taxon>metagenomes</taxon>
        <taxon>ecological metagenomes</taxon>
    </lineage>
</organism>
<dbReference type="AlphaFoldDB" id="A0A645FDM3"/>
<gene>
    <name evidence="1" type="ORF">SDC9_157788</name>
</gene>
<proteinExistence type="predicted"/>
<sequence>MSMQPRYYKSVHTKLFEKKCHICLIETAVTPLGDYVVAFLRLQFRDNFCPFSAFYGMISPKFKFMIYAFYMTIV</sequence>